<dbReference type="AlphaFoldDB" id="A0A6J6BCL3"/>
<reference evidence="7" key="1">
    <citation type="submission" date="2020-05" db="EMBL/GenBank/DDBJ databases">
        <authorList>
            <person name="Chiriac C."/>
            <person name="Salcher M."/>
            <person name="Ghai R."/>
            <person name="Kavagutti S V."/>
        </authorList>
    </citation>
    <scope>NUCLEOTIDE SEQUENCE</scope>
</reference>
<dbReference type="InterPro" id="IPR002178">
    <property type="entry name" value="PTS_EIIA_type-2_dom"/>
</dbReference>
<dbReference type="GO" id="GO:0008982">
    <property type="term" value="F:protein-N(PI)-phosphohistidine-sugar phosphotransferase activity"/>
    <property type="evidence" value="ECO:0007669"/>
    <property type="project" value="InterPro"/>
</dbReference>
<keyword evidence="5" id="KW-0598">Phosphotransferase system</keyword>
<dbReference type="NCBIfam" id="TIGR00848">
    <property type="entry name" value="fruA"/>
    <property type="match status" value="1"/>
</dbReference>
<feature type="domain" description="PTS EIIA type-2" evidence="6">
    <location>
        <begin position="4"/>
        <end position="147"/>
    </location>
</feature>
<dbReference type="SUPFAM" id="SSF55804">
    <property type="entry name" value="Phoshotransferase/anion transport protein"/>
    <property type="match status" value="1"/>
</dbReference>
<dbReference type="EMBL" id="CAEZUR010000097">
    <property type="protein sequence ID" value="CAB4614463.1"/>
    <property type="molecule type" value="Genomic_DNA"/>
</dbReference>
<dbReference type="InterPro" id="IPR051541">
    <property type="entry name" value="PTS_SugarTrans_NitroReg"/>
</dbReference>
<protein>
    <submittedName>
        <fullName evidence="7">Unannotated protein</fullName>
    </submittedName>
</protein>
<sequence>MSSAVTTADLVIVGLEATDKVHATRQLAERLVAAGRVTNIETYLDAVAKREEHFPTGIEGGIAIPHAQSDSVTMPSVAIATSKTGVDFGAEDGNSNLIFLIAAPASGGSEHLEILGTIAYKVMDEDFRNELLAETDPAVIAATLTREVQK</sequence>
<evidence type="ECO:0000256" key="1">
    <source>
        <dbReference type="ARBA" id="ARBA00022448"/>
    </source>
</evidence>
<organism evidence="7">
    <name type="scientific">freshwater metagenome</name>
    <dbReference type="NCBI Taxonomy" id="449393"/>
    <lineage>
        <taxon>unclassified sequences</taxon>
        <taxon>metagenomes</taxon>
        <taxon>ecological metagenomes</taxon>
    </lineage>
</organism>
<evidence type="ECO:0000256" key="2">
    <source>
        <dbReference type="ARBA" id="ARBA00022553"/>
    </source>
</evidence>
<evidence type="ECO:0000313" key="7">
    <source>
        <dbReference type="EMBL" id="CAB4536123.1"/>
    </source>
</evidence>
<dbReference type="PANTHER" id="PTHR47738">
    <property type="entry name" value="PTS SYSTEM FRUCTOSE-LIKE EIIA COMPONENT-RELATED"/>
    <property type="match status" value="1"/>
</dbReference>
<name>A0A6J6BCL3_9ZZZZ</name>
<keyword evidence="3" id="KW-0762">Sugar transport</keyword>
<keyword evidence="2" id="KW-0597">Phosphoprotein</keyword>
<evidence type="ECO:0000256" key="3">
    <source>
        <dbReference type="ARBA" id="ARBA00022597"/>
    </source>
</evidence>
<keyword evidence="4" id="KW-0808">Transferase</keyword>
<dbReference type="EMBL" id="CAEZSN010000017">
    <property type="protein sequence ID" value="CAB4536123.1"/>
    <property type="molecule type" value="Genomic_DNA"/>
</dbReference>
<proteinExistence type="predicted"/>
<dbReference type="PANTHER" id="PTHR47738:SF2">
    <property type="entry name" value="PTS SYSTEM FRUCTOSE-LIKE EIIA COMPONENT"/>
    <property type="match status" value="1"/>
</dbReference>
<dbReference type="InterPro" id="IPR016152">
    <property type="entry name" value="PTrfase/Anion_transptr"/>
</dbReference>
<evidence type="ECO:0000313" key="8">
    <source>
        <dbReference type="EMBL" id="CAB4614463.1"/>
    </source>
</evidence>
<dbReference type="Gene3D" id="3.40.930.10">
    <property type="entry name" value="Mannitol-specific EII, Chain A"/>
    <property type="match status" value="1"/>
</dbReference>
<dbReference type="InterPro" id="IPR004715">
    <property type="entry name" value="PTS_IIA_fruc"/>
</dbReference>
<dbReference type="GO" id="GO:0009401">
    <property type="term" value="P:phosphoenolpyruvate-dependent sugar phosphotransferase system"/>
    <property type="evidence" value="ECO:0007669"/>
    <property type="project" value="UniProtKB-KW"/>
</dbReference>
<keyword evidence="1" id="KW-0813">Transport</keyword>
<dbReference type="GO" id="GO:0016020">
    <property type="term" value="C:membrane"/>
    <property type="evidence" value="ECO:0007669"/>
    <property type="project" value="InterPro"/>
</dbReference>
<dbReference type="PROSITE" id="PS51094">
    <property type="entry name" value="PTS_EIIA_TYPE_2"/>
    <property type="match status" value="1"/>
</dbReference>
<gene>
    <name evidence="7" type="ORF">UFOPK1433_00238</name>
    <name evidence="8" type="ORF">UFOPK1843_01037</name>
</gene>
<evidence type="ECO:0000256" key="4">
    <source>
        <dbReference type="ARBA" id="ARBA00022679"/>
    </source>
</evidence>
<evidence type="ECO:0000259" key="6">
    <source>
        <dbReference type="PROSITE" id="PS51094"/>
    </source>
</evidence>
<dbReference type="CDD" id="cd00211">
    <property type="entry name" value="PTS_IIA_fru"/>
    <property type="match status" value="1"/>
</dbReference>
<dbReference type="Pfam" id="PF00359">
    <property type="entry name" value="PTS_EIIA_2"/>
    <property type="match status" value="1"/>
</dbReference>
<evidence type="ECO:0000256" key="5">
    <source>
        <dbReference type="ARBA" id="ARBA00022683"/>
    </source>
</evidence>
<accession>A0A6J6BCL3</accession>